<dbReference type="SUPFAM" id="SSF51556">
    <property type="entry name" value="Metallo-dependent hydrolases"/>
    <property type="match status" value="1"/>
</dbReference>
<evidence type="ECO:0000256" key="1">
    <source>
        <dbReference type="ARBA" id="ARBA00001165"/>
    </source>
</evidence>
<comment type="similarity">
    <text evidence="3 7">Belongs to the metallo-dependent hydrolases superfamily. Uronate isomerase family.</text>
</comment>
<name>A0A1I2BEG9_9BACT</name>
<dbReference type="GO" id="GO:0019698">
    <property type="term" value="P:D-galacturonate catabolic process"/>
    <property type="evidence" value="ECO:0007669"/>
    <property type="project" value="TreeGrafter"/>
</dbReference>
<organism evidence="8 9">
    <name type="scientific">Thermophagus xiamenensis</name>
    <dbReference type="NCBI Taxonomy" id="385682"/>
    <lineage>
        <taxon>Bacteria</taxon>
        <taxon>Pseudomonadati</taxon>
        <taxon>Bacteroidota</taxon>
        <taxon>Bacteroidia</taxon>
        <taxon>Marinilabiliales</taxon>
        <taxon>Marinilabiliaceae</taxon>
        <taxon>Thermophagus</taxon>
    </lineage>
</organism>
<dbReference type="PANTHER" id="PTHR30068:SF4">
    <property type="entry name" value="URONATE ISOMERASE"/>
    <property type="match status" value="1"/>
</dbReference>
<dbReference type="AlphaFoldDB" id="A0A1I2BEG9"/>
<dbReference type="STRING" id="385682.SAMN05444380_11335"/>
<comment type="catalytic activity">
    <reaction evidence="1 7">
        <text>D-glucuronate = D-fructuronate</text>
        <dbReference type="Rhea" id="RHEA:13049"/>
        <dbReference type="ChEBI" id="CHEBI:58720"/>
        <dbReference type="ChEBI" id="CHEBI:59863"/>
        <dbReference type="EC" id="5.3.1.12"/>
    </reaction>
</comment>
<gene>
    <name evidence="7" type="primary">uxaC</name>
    <name evidence="8" type="ORF">SAMN05444380_11335</name>
</gene>
<reference evidence="8 9" key="1">
    <citation type="submission" date="2016-10" db="EMBL/GenBank/DDBJ databases">
        <authorList>
            <person name="de Groot N.N."/>
        </authorList>
    </citation>
    <scope>NUCLEOTIDE SEQUENCE [LARGE SCALE GENOMIC DNA]</scope>
    <source>
        <strain evidence="8 9">DSM 19012</strain>
    </source>
</reference>
<evidence type="ECO:0000256" key="2">
    <source>
        <dbReference type="ARBA" id="ARBA00004892"/>
    </source>
</evidence>
<dbReference type="Gene3D" id="1.10.2020.10">
    <property type="entry name" value="uronate isomerase, domain 2, chain A"/>
    <property type="match status" value="1"/>
</dbReference>
<dbReference type="Pfam" id="PF02614">
    <property type="entry name" value="UxaC"/>
    <property type="match status" value="1"/>
</dbReference>
<sequence>MNMKSFIHPDFLLESATAKEIFHDYAEGLPIIDFHCHLSPKLIAEDHIFDNLGEVWLAGDHYKWRAMRTNGVDEEYCTGAHSFYEKYLKWAETVPYTVGNPLYHWTHLELARYFNIFDLLNPKTADAIYQKASEILKQRDFSTRNLLKKMKVEVVGTTDDPADSLEYHIQLKDFEVKIRPTWRPDNLIKTENPEKFNQYINKLEEVSGSNISSFAELLNVLDQRHAFFHETGCRASDHGLDRMYYTDQAGTDPEKAFQKLRKGQKLNDQETEGYRFHIMLELCKLNHKRGWVQQFHLGAMRNNNTRLFQKLGPDTGFDSIANPQDSYKISRFLDSLDVTNQLAKTILYNLNPADNEMFVTMIGNFQDGTVPGKMQYGAAWWFLDQKTGMEKHLADLSALGLLSRFVGMVTDSRSFLSYPRHEYFRRIACNYIGQEVEKGVIPKDQEILKNLVEGISYKNAKDYFGF</sequence>
<dbReference type="InParanoid" id="A0A1I2BEG9"/>
<dbReference type="HAMAP" id="MF_00675">
    <property type="entry name" value="UxaC"/>
    <property type="match status" value="1"/>
</dbReference>
<dbReference type="InterPro" id="IPR032466">
    <property type="entry name" value="Metal_Hydrolase"/>
</dbReference>
<dbReference type="EMBL" id="FONA01000013">
    <property type="protein sequence ID" value="SFE54506.1"/>
    <property type="molecule type" value="Genomic_DNA"/>
</dbReference>
<dbReference type="RefSeq" id="WP_010528101.1">
    <property type="nucleotide sequence ID" value="NZ_AFSL01000072.1"/>
</dbReference>
<evidence type="ECO:0000256" key="6">
    <source>
        <dbReference type="ARBA" id="ARBA00023235"/>
    </source>
</evidence>
<comment type="catalytic activity">
    <reaction evidence="7">
        <text>aldehydo-D-galacturonate = keto-D-tagaturonate</text>
        <dbReference type="Rhea" id="RHEA:27702"/>
        <dbReference type="ChEBI" id="CHEBI:12952"/>
        <dbReference type="ChEBI" id="CHEBI:17886"/>
    </reaction>
</comment>
<accession>A0A1I2BEG9</accession>
<dbReference type="NCBIfam" id="NF002794">
    <property type="entry name" value="PRK02925.1"/>
    <property type="match status" value="1"/>
</dbReference>
<dbReference type="eggNOG" id="COG1904">
    <property type="taxonomic scope" value="Bacteria"/>
</dbReference>
<evidence type="ECO:0000256" key="3">
    <source>
        <dbReference type="ARBA" id="ARBA00008397"/>
    </source>
</evidence>
<dbReference type="GO" id="GO:0008880">
    <property type="term" value="F:glucuronate isomerase activity"/>
    <property type="evidence" value="ECO:0007669"/>
    <property type="project" value="UniProtKB-UniRule"/>
</dbReference>
<evidence type="ECO:0000256" key="4">
    <source>
        <dbReference type="ARBA" id="ARBA00012546"/>
    </source>
</evidence>
<keyword evidence="6 7" id="KW-0413">Isomerase</keyword>
<keyword evidence="9" id="KW-1185">Reference proteome</keyword>
<proteinExistence type="inferred from homology"/>
<dbReference type="InterPro" id="IPR003766">
    <property type="entry name" value="Uronate_isomerase"/>
</dbReference>
<dbReference type="Gene3D" id="3.20.20.140">
    <property type="entry name" value="Metal-dependent hydrolases"/>
    <property type="match status" value="1"/>
</dbReference>
<dbReference type="EC" id="5.3.1.12" evidence="4 7"/>
<dbReference type="PANTHER" id="PTHR30068">
    <property type="entry name" value="URONATE ISOMERASE"/>
    <property type="match status" value="1"/>
</dbReference>
<dbReference type="GO" id="GO:0042840">
    <property type="term" value="P:D-glucuronate catabolic process"/>
    <property type="evidence" value="ECO:0007669"/>
    <property type="project" value="TreeGrafter"/>
</dbReference>
<comment type="pathway">
    <text evidence="2 7">Carbohydrate metabolism; pentose and glucuronate interconversion.</text>
</comment>
<evidence type="ECO:0000313" key="9">
    <source>
        <dbReference type="Proteomes" id="UP000181976"/>
    </source>
</evidence>
<dbReference type="UniPathway" id="UPA00246"/>
<evidence type="ECO:0000256" key="7">
    <source>
        <dbReference type="HAMAP-Rule" id="MF_00675"/>
    </source>
</evidence>
<dbReference type="FunCoup" id="A0A1I2BEG9">
    <property type="interactions" value="91"/>
</dbReference>
<evidence type="ECO:0000313" key="8">
    <source>
        <dbReference type="EMBL" id="SFE54506.1"/>
    </source>
</evidence>
<evidence type="ECO:0000256" key="5">
    <source>
        <dbReference type="ARBA" id="ARBA00020555"/>
    </source>
</evidence>
<protein>
    <recommendedName>
        <fullName evidence="5 7">Uronate isomerase</fullName>
        <ecNumber evidence="4 7">5.3.1.12</ecNumber>
    </recommendedName>
    <alternativeName>
        <fullName evidence="7">Glucuronate isomerase</fullName>
    </alternativeName>
    <alternativeName>
        <fullName evidence="7">Uronic isomerase</fullName>
    </alternativeName>
</protein>
<dbReference type="Proteomes" id="UP000181976">
    <property type="component" value="Unassembled WGS sequence"/>
</dbReference>